<dbReference type="Proteomes" id="UP000316639">
    <property type="component" value="Unassembled WGS sequence"/>
</dbReference>
<feature type="signal peptide" evidence="2">
    <location>
        <begin position="1"/>
        <end position="19"/>
    </location>
</feature>
<feature type="chain" id="PRO_5021959220" evidence="2">
    <location>
        <begin position="20"/>
        <end position="200"/>
    </location>
</feature>
<accession>A0A563EQJ9</accession>
<dbReference type="OrthoDB" id="3543083at2"/>
<organism evidence="3 4">
    <name type="scientific">Lentzea tibetensis</name>
    <dbReference type="NCBI Taxonomy" id="2591470"/>
    <lineage>
        <taxon>Bacteria</taxon>
        <taxon>Bacillati</taxon>
        <taxon>Actinomycetota</taxon>
        <taxon>Actinomycetes</taxon>
        <taxon>Pseudonocardiales</taxon>
        <taxon>Pseudonocardiaceae</taxon>
        <taxon>Lentzea</taxon>
    </lineage>
</organism>
<keyword evidence="1" id="KW-0472">Membrane</keyword>
<dbReference type="EMBL" id="VOBR01000014">
    <property type="protein sequence ID" value="TWP49913.1"/>
    <property type="molecule type" value="Genomic_DNA"/>
</dbReference>
<sequence>MRIVALVLLLLLVTPPAHAGGWAVTYVDPVAAVEPGRAHTVGYWVLQHGTHPYEGDLGTTGLKFAGGSGEPVLFKGVRLHETAHYAVSFALPAGKYRVFGVQGWFADHEIGTLTVPGTLDIKPVERGEMMPWPDAGKTWGEVRPPLPAGLIPAVPVPQPAASVTPTAPEPSERPIWVVAGVLVALGGAFWLTRRLRSGKA</sequence>
<name>A0A563EQJ9_9PSEU</name>
<dbReference type="RefSeq" id="WP_146354014.1">
    <property type="nucleotide sequence ID" value="NZ_VOBR01000014.1"/>
</dbReference>
<keyword evidence="1" id="KW-1133">Transmembrane helix</keyword>
<keyword evidence="2" id="KW-0732">Signal</keyword>
<evidence type="ECO:0000256" key="2">
    <source>
        <dbReference type="SAM" id="SignalP"/>
    </source>
</evidence>
<keyword evidence="1" id="KW-0812">Transmembrane</keyword>
<protein>
    <submittedName>
        <fullName evidence="3">Uncharacterized protein</fullName>
    </submittedName>
</protein>
<comment type="caution">
    <text evidence="3">The sequence shown here is derived from an EMBL/GenBank/DDBJ whole genome shotgun (WGS) entry which is preliminary data.</text>
</comment>
<dbReference type="AlphaFoldDB" id="A0A563EQJ9"/>
<evidence type="ECO:0000313" key="3">
    <source>
        <dbReference type="EMBL" id="TWP49913.1"/>
    </source>
</evidence>
<feature type="transmembrane region" description="Helical" evidence="1">
    <location>
        <begin position="174"/>
        <end position="192"/>
    </location>
</feature>
<keyword evidence="4" id="KW-1185">Reference proteome</keyword>
<gene>
    <name evidence="3" type="ORF">FKR81_21990</name>
</gene>
<evidence type="ECO:0000313" key="4">
    <source>
        <dbReference type="Proteomes" id="UP000316639"/>
    </source>
</evidence>
<proteinExistence type="predicted"/>
<evidence type="ECO:0000256" key="1">
    <source>
        <dbReference type="SAM" id="Phobius"/>
    </source>
</evidence>
<reference evidence="3 4" key="1">
    <citation type="submission" date="2019-07" db="EMBL/GenBank/DDBJ databases">
        <title>Lentzea xizangensis sp. nov., isolated from Qinghai-Tibetan Plateau Soils.</title>
        <authorList>
            <person name="Huang J."/>
        </authorList>
    </citation>
    <scope>NUCLEOTIDE SEQUENCE [LARGE SCALE GENOMIC DNA]</scope>
    <source>
        <strain evidence="3 4">FXJ1.1311</strain>
    </source>
</reference>